<name>A0A368RM10_SETIT</name>
<keyword evidence="1" id="KW-0472">Membrane</keyword>
<evidence type="ECO:0000313" key="2">
    <source>
        <dbReference type="EMBL" id="RCV31074.1"/>
    </source>
</evidence>
<organism evidence="2">
    <name type="scientific">Setaria italica</name>
    <name type="common">Foxtail millet</name>
    <name type="synonym">Panicum italicum</name>
    <dbReference type="NCBI Taxonomy" id="4555"/>
    <lineage>
        <taxon>Eukaryota</taxon>
        <taxon>Viridiplantae</taxon>
        <taxon>Streptophyta</taxon>
        <taxon>Embryophyta</taxon>
        <taxon>Tracheophyta</taxon>
        <taxon>Spermatophyta</taxon>
        <taxon>Magnoliopsida</taxon>
        <taxon>Liliopsida</taxon>
        <taxon>Poales</taxon>
        <taxon>Poaceae</taxon>
        <taxon>PACMAD clade</taxon>
        <taxon>Panicoideae</taxon>
        <taxon>Panicodae</taxon>
        <taxon>Paniceae</taxon>
        <taxon>Cenchrinae</taxon>
        <taxon>Setaria</taxon>
    </lineage>
</organism>
<accession>A0A368RM10</accession>
<protein>
    <submittedName>
        <fullName evidence="2">Uncharacterized protein</fullName>
    </submittedName>
</protein>
<keyword evidence="1" id="KW-0812">Transmembrane</keyword>
<gene>
    <name evidence="2" type="ORF">SETIT_6G147500v2</name>
</gene>
<dbReference type="EMBL" id="CM003533">
    <property type="protein sequence ID" value="RCV31074.1"/>
    <property type="molecule type" value="Genomic_DNA"/>
</dbReference>
<dbReference type="AlphaFoldDB" id="A0A368RM10"/>
<reference evidence="2" key="2">
    <citation type="submission" date="2015-07" db="EMBL/GenBank/DDBJ databases">
        <authorList>
            <person name="Noorani M."/>
        </authorList>
    </citation>
    <scope>NUCLEOTIDE SEQUENCE</scope>
    <source>
        <strain evidence="2">Yugu1</strain>
    </source>
</reference>
<feature type="transmembrane region" description="Helical" evidence="1">
    <location>
        <begin position="164"/>
        <end position="187"/>
    </location>
</feature>
<sequence>MAASGTAFPAPAPRSPSAQNIAARIVRSRLARAAAAAVMCLWLASILLHSAAAAAFAIGRVACADCRPVVAATFEARIVTLLLFVFVSFVAMPLYIVLNAEYDSIEEKKAPSPKCITAEAMEVLCGPLSLGLLAALAFASLAAIGDLLQSDWAIWGLRERFGFVISIVGIMGMSTMYCFVIVPALSLRMWRIRQQLMLQHSGASKVYDLLE</sequence>
<keyword evidence="1" id="KW-1133">Transmembrane helix</keyword>
<feature type="transmembrane region" description="Helical" evidence="1">
    <location>
        <begin position="123"/>
        <end position="144"/>
    </location>
</feature>
<proteinExistence type="predicted"/>
<feature type="transmembrane region" description="Helical" evidence="1">
    <location>
        <begin position="78"/>
        <end position="102"/>
    </location>
</feature>
<reference evidence="2" key="1">
    <citation type="journal article" date="2012" name="Nat. Biotechnol.">
        <title>Reference genome sequence of the model plant Setaria.</title>
        <authorList>
            <person name="Bennetzen J.L."/>
            <person name="Schmutz J."/>
            <person name="Wang H."/>
            <person name="Percifield R."/>
            <person name="Hawkins J."/>
            <person name="Pontaroli A.C."/>
            <person name="Estep M."/>
            <person name="Feng L."/>
            <person name="Vaughn J.N."/>
            <person name="Grimwood J."/>
            <person name="Jenkins J."/>
            <person name="Barry K."/>
            <person name="Lindquist E."/>
            <person name="Hellsten U."/>
            <person name="Deshpande S."/>
            <person name="Wang X."/>
            <person name="Wu X."/>
            <person name="Mitros T."/>
            <person name="Triplett J."/>
            <person name="Yang X."/>
            <person name="Ye C.Y."/>
            <person name="Mauro-Herrera M."/>
            <person name="Wang L."/>
            <person name="Li P."/>
            <person name="Sharma M."/>
            <person name="Sharma R."/>
            <person name="Ronald P.C."/>
            <person name="Panaud O."/>
            <person name="Kellogg E.A."/>
            <person name="Brutnell T.P."/>
            <person name="Doust A.N."/>
            <person name="Tuskan G.A."/>
            <person name="Rokhsar D."/>
            <person name="Devos K.M."/>
        </authorList>
    </citation>
    <scope>NUCLEOTIDE SEQUENCE [LARGE SCALE GENOMIC DNA]</scope>
    <source>
        <strain evidence="2">Yugu1</strain>
    </source>
</reference>
<evidence type="ECO:0000256" key="1">
    <source>
        <dbReference type="SAM" id="Phobius"/>
    </source>
</evidence>
<feature type="transmembrane region" description="Helical" evidence="1">
    <location>
        <begin position="33"/>
        <end position="58"/>
    </location>
</feature>